<protein>
    <recommendedName>
        <fullName evidence="2">C2 domain-containing protein</fullName>
    </recommendedName>
</protein>
<dbReference type="AlphaFoldDB" id="A0A0G4FH12"/>
<dbReference type="InParanoid" id="A0A0G4FH12"/>
<dbReference type="SUPFAM" id="SSF49562">
    <property type="entry name" value="C2 domain (Calcium/lipid-binding domain, CaLB)"/>
    <property type="match status" value="1"/>
</dbReference>
<feature type="domain" description="C2" evidence="2">
    <location>
        <begin position="17"/>
        <end position="137"/>
    </location>
</feature>
<keyword evidence="4" id="KW-1185">Reference proteome</keyword>
<dbReference type="VEuPathDB" id="CryptoDB:Vbra_22614"/>
<accession>A0A0G4FH12</accession>
<dbReference type="CDD" id="cd00030">
    <property type="entry name" value="C2"/>
    <property type="match status" value="1"/>
</dbReference>
<dbReference type="InterPro" id="IPR000008">
    <property type="entry name" value="C2_dom"/>
</dbReference>
<dbReference type="PROSITE" id="PS50004">
    <property type="entry name" value="C2"/>
    <property type="match status" value="1"/>
</dbReference>
<name>A0A0G4FH12_VITBC</name>
<organism evidence="3 4">
    <name type="scientific">Vitrella brassicaformis (strain CCMP3155)</name>
    <dbReference type="NCBI Taxonomy" id="1169540"/>
    <lineage>
        <taxon>Eukaryota</taxon>
        <taxon>Sar</taxon>
        <taxon>Alveolata</taxon>
        <taxon>Colpodellida</taxon>
        <taxon>Vitrellaceae</taxon>
        <taxon>Vitrella</taxon>
    </lineage>
</organism>
<sequence>MYDRVWCTSWSDIPLLGPYLPRLCGWCIEETHNVYPHSNLKVRVHCVKNLPSLDFLSSNKAYVSIACGNKPDQTTSVQMGCNTEWEEDIVVTVRPADRYLYLKVMNQGFARHETIAECRIPLKREVYSILQKTPVLRRRHFELNNTKGHEGHAASVELSFEDKSIDIHLLPPSQQTVSRSLDMDGGPRQSTASSGGPVLATYQPLQQHDAENPQESGWFAFS</sequence>
<dbReference type="EMBL" id="CDMY01000434">
    <property type="protein sequence ID" value="CEM12146.1"/>
    <property type="molecule type" value="Genomic_DNA"/>
</dbReference>
<evidence type="ECO:0000313" key="3">
    <source>
        <dbReference type="EMBL" id="CEM12146.1"/>
    </source>
</evidence>
<dbReference type="Proteomes" id="UP000041254">
    <property type="component" value="Unassembled WGS sequence"/>
</dbReference>
<evidence type="ECO:0000313" key="4">
    <source>
        <dbReference type="Proteomes" id="UP000041254"/>
    </source>
</evidence>
<dbReference type="Pfam" id="PF00168">
    <property type="entry name" value="C2"/>
    <property type="match status" value="1"/>
</dbReference>
<reference evidence="3 4" key="1">
    <citation type="submission" date="2014-11" db="EMBL/GenBank/DDBJ databases">
        <authorList>
            <person name="Zhu J."/>
            <person name="Qi W."/>
            <person name="Song R."/>
        </authorList>
    </citation>
    <scope>NUCLEOTIDE SEQUENCE [LARGE SCALE GENOMIC DNA]</scope>
</reference>
<dbReference type="Gene3D" id="2.60.40.150">
    <property type="entry name" value="C2 domain"/>
    <property type="match status" value="1"/>
</dbReference>
<evidence type="ECO:0000256" key="1">
    <source>
        <dbReference type="SAM" id="MobiDB-lite"/>
    </source>
</evidence>
<gene>
    <name evidence="3" type="ORF">Vbra_22614</name>
</gene>
<proteinExistence type="predicted"/>
<feature type="region of interest" description="Disordered" evidence="1">
    <location>
        <begin position="176"/>
        <end position="199"/>
    </location>
</feature>
<evidence type="ECO:0000259" key="2">
    <source>
        <dbReference type="PROSITE" id="PS50004"/>
    </source>
</evidence>
<dbReference type="SMART" id="SM00239">
    <property type="entry name" value="C2"/>
    <property type="match status" value="1"/>
</dbReference>
<dbReference type="InterPro" id="IPR035892">
    <property type="entry name" value="C2_domain_sf"/>
</dbReference>